<evidence type="ECO:0000313" key="1">
    <source>
        <dbReference type="EMBL" id="PQM52309.1"/>
    </source>
</evidence>
<comment type="caution">
    <text evidence="1">The sequence shown here is derived from an EMBL/GenBank/DDBJ whole genome shotgun (WGS) entry which is preliminary data.</text>
</comment>
<dbReference type="AlphaFoldDB" id="A0A9X7IN77"/>
<proteinExistence type="predicted"/>
<accession>A0A9X7IN77</accession>
<name>A0A9X7IN77_9MYCO</name>
<evidence type="ECO:0000313" key="2">
    <source>
        <dbReference type="Proteomes" id="UP000237911"/>
    </source>
</evidence>
<dbReference type="Proteomes" id="UP000237911">
    <property type="component" value="Unassembled WGS sequence"/>
</dbReference>
<dbReference type="EMBL" id="PUEV01000050">
    <property type="protein sequence ID" value="PQM52309.1"/>
    <property type="molecule type" value="Genomic_DNA"/>
</dbReference>
<protein>
    <submittedName>
        <fullName evidence="1">Uncharacterized protein</fullName>
    </submittedName>
</protein>
<organism evidence="1 2">
    <name type="scientific">Mycolicibacter virginiensis</name>
    <dbReference type="NCBI Taxonomy" id="1795032"/>
    <lineage>
        <taxon>Bacteria</taxon>
        <taxon>Bacillati</taxon>
        <taxon>Actinomycetota</taxon>
        <taxon>Actinomycetes</taxon>
        <taxon>Mycobacteriales</taxon>
        <taxon>Mycobacteriaceae</taxon>
        <taxon>Mycolicibacter</taxon>
    </lineage>
</organism>
<keyword evidence="2" id="KW-1185">Reference proteome</keyword>
<sequence>MLCVAVGTVCAVRAGTTIAGVATDTTGSVGAGLGPGAADAAGPTSTTVATAGAVSTRLVTVGAVDAVAAATALATGTTVAGRGV</sequence>
<gene>
    <name evidence="1" type="ORF">C5U48_10790</name>
</gene>
<reference evidence="1 2" key="1">
    <citation type="submission" date="2018-02" db="EMBL/GenBank/DDBJ databases">
        <title>Draft genome sequence of Mycobacterium virginiense isolated from mud of a swine farm in Japan.</title>
        <authorList>
            <person name="Ohya K."/>
        </authorList>
    </citation>
    <scope>NUCLEOTIDE SEQUENCE [LARGE SCALE GENOMIC DNA]</scope>
    <source>
        <strain evidence="1 2">GF75</strain>
    </source>
</reference>